<dbReference type="Pfam" id="PF06886">
    <property type="entry name" value="TPX2"/>
    <property type="match status" value="1"/>
</dbReference>
<comment type="subcellular location">
    <subcellularLocation>
        <location evidence="1">Cytoplasm</location>
        <location evidence="1">Cytoskeleton</location>
    </subcellularLocation>
</comment>
<sequence length="540" mass="60283">MGESACLMHTFSCASDTQNEHKEANPIRALGESVSFGRFMSESLAWEKWSSFNHNRYLEEVEKYSKPGSVAQKKAYFEAHYKKIAERKAAALIEQANANSQPENDVEVDTSNALDSNSIGVEEPREDAVTNAEAELPSNVNDLHNNGGEVSEIGSSMVEEVDPRTEGPVIVECTQIESVIHREDAENKENKVLVEAEATATKQIEMLPKENSVVPRESSVSSSKMRPSTSSKQSVNSRTTRIPPPPAGPRTPIHHHWKDNNSTPDSKSYAKDLAEKKRSTPRSVHMSINFAPSRSVDGHKISTPFRKNRDPMVASNLSKTAKDSAAPLRTPSRASVNVVPKPPPATPQSENKRAKPPLEQIPSARIKMDTKWQSLSVDRSKSNSWTKSWSPSVSSCFRLRSEERAAKRKEYSQKLEERFNAQEDVRLKAKEKAENELKKLRQSLSFKAKPLPDFYRETESSKTQIKKIPLTRPRSPKLGRKPNSSTVHDKSVLPPRTPFKSDGSKDSKLPMEKTARITARSLSSLPRRNARENASPNIQS</sequence>
<evidence type="ECO:0000256" key="2">
    <source>
        <dbReference type="ARBA" id="ARBA00005885"/>
    </source>
</evidence>
<keyword evidence="5" id="KW-0206">Cytoskeleton</keyword>
<evidence type="ECO:0000256" key="3">
    <source>
        <dbReference type="ARBA" id="ARBA00022490"/>
    </source>
</evidence>
<feature type="region of interest" description="Disordered" evidence="6">
    <location>
        <begin position="451"/>
        <end position="540"/>
    </location>
</feature>
<feature type="domain" description="TPX2 C-terminal" evidence="7">
    <location>
        <begin position="397"/>
        <end position="471"/>
    </location>
</feature>
<feature type="region of interest" description="Disordered" evidence="6">
    <location>
        <begin position="200"/>
        <end position="373"/>
    </location>
</feature>
<keyword evidence="3" id="KW-0963">Cytoplasm</keyword>
<dbReference type="AlphaFoldDB" id="A0AAP0NW73"/>
<evidence type="ECO:0000256" key="1">
    <source>
        <dbReference type="ARBA" id="ARBA00004245"/>
    </source>
</evidence>
<evidence type="ECO:0000256" key="4">
    <source>
        <dbReference type="ARBA" id="ARBA00022701"/>
    </source>
</evidence>
<feature type="compositionally biased region" description="Basic and acidic residues" evidence="6">
    <location>
        <begin position="268"/>
        <end position="278"/>
    </location>
</feature>
<evidence type="ECO:0000256" key="5">
    <source>
        <dbReference type="ARBA" id="ARBA00023212"/>
    </source>
</evidence>
<evidence type="ECO:0000313" key="9">
    <source>
        <dbReference type="Proteomes" id="UP001419268"/>
    </source>
</evidence>
<feature type="compositionally biased region" description="Low complexity" evidence="6">
    <location>
        <begin position="212"/>
        <end position="241"/>
    </location>
</feature>
<comment type="caution">
    <text evidence="8">The sequence shown here is derived from an EMBL/GenBank/DDBJ whole genome shotgun (WGS) entry which is preliminary data.</text>
</comment>
<evidence type="ECO:0000313" key="8">
    <source>
        <dbReference type="EMBL" id="KAK9119950.1"/>
    </source>
</evidence>
<keyword evidence="4" id="KW-0493">Microtubule</keyword>
<dbReference type="EMBL" id="JBBNAG010000007">
    <property type="protein sequence ID" value="KAK9119950.1"/>
    <property type="molecule type" value="Genomic_DNA"/>
</dbReference>
<dbReference type="PANTHER" id="PTHR47067">
    <property type="entry name" value="TPX2 (TARGETING PROTEIN FOR XKLP2) PROTEIN FAMILY-RELATED"/>
    <property type="match status" value="1"/>
</dbReference>
<dbReference type="PANTHER" id="PTHR47067:SF7">
    <property type="entry name" value="TPX2 (TARGETING PROTEIN FOR XKLP2) PROTEIN FAMILY"/>
    <property type="match status" value="1"/>
</dbReference>
<evidence type="ECO:0000259" key="7">
    <source>
        <dbReference type="Pfam" id="PF06886"/>
    </source>
</evidence>
<reference evidence="8 9" key="1">
    <citation type="submission" date="2024-01" db="EMBL/GenBank/DDBJ databases">
        <title>Genome assemblies of Stephania.</title>
        <authorList>
            <person name="Yang L."/>
        </authorList>
    </citation>
    <scope>NUCLEOTIDE SEQUENCE [LARGE SCALE GENOMIC DNA]</scope>
    <source>
        <strain evidence="8">JXDWG</strain>
        <tissue evidence="8">Leaf</tissue>
    </source>
</reference>
<accession>A0AAP0NW73</accession>
<comment type="similarity">
    <text evidence="2">Belongs to the TPX2 family.</text>
</comment>
<keyword evidence="9" id="KW-1185">Reference proteome</keyword>
<protein>
    <recommendedName>
        <fullName evidence="7">TPX2 C-terminal domain-containing protein</fullName>
    </recommendedName>
</protein>
<gene>
    <name evidence="8" type="ORF">Scep_018043</name>
</gene>
<name>A0AAP0NW73_9MAGN</name>
<feature type="region of interest" description="Disordered" evidence="6">
    <location>
        <begin position="97"/>
        <end position="118"/>
    </location>
</feature>
<dbReference type="InterPro" id="IPR044216">
    <property type="entry name" value="WDL7"/>
</dbReference>
<feature type="compositionally biased region" description="Polar residues" evidence="6">
    <location>
        <begin position="520"/>
        <end position="540"/>
    </location>
</feature>
<dbReference type="GO" id="GO:0005874">
    <property type="term" value="C:microtubule"/>
    <property type="evidence" value="ECO:0007669"/>
    <property type="project" value="UniProtKB-KW"/>
</dbReference>
<proteinExistence type="inferred from homology"/>
<evidence type="ECO:0000256" key="6">
    <source>
        <dbReference type="SAM" id="MobiDB-lite"/>
    </source>
</evidence>
<organism evidence="8 9">
    <name type="scientific">Stephania cephalantha</name>
    <dbReference type="NCBI Taxonomy" id="152367"/>
    <lineage>
        <taxon>Eukaryota</taxon>
        <taxon>Viridiplantae</taxon>
        <taxon>Streptophyta</taxon>
        <taxon>Embryophyta</taxon>
        <taxon>Tracheophyta</taxon>
        <taxon>Spermatophyta</taxon>
        <taxon>Magnoliopsida</taxon>
        <taxon>Ranunculales</taxon>
        <taxon>Menispermaceae</taxon>
        <taxon>Menispermoideae</taxon>
        <taxon>Cissampelideae</taxon>
        <taxon>Stephania</taxon>
    </lineage>
</organism>
<dbReference type="Proteomes" id="UP001419268">
    <property type="component" value="Unassembled WGS sequence"/>
</dbReference>
<feature type="compositionally biased region" description="Basic and acidic residues" evidence="6">
    <location>
        <begin position="502"/>
        <end position="515"/>
    </location>
</feature>
<dbReference type="InterPro" id="IPR027329">
    <property type="entry name" value="TPX2_C"/>
</dbReference>